<dbReference type="GO" id="GO:0030677">
    <property type="term" value="C:ribonuclease P complex"/>
    <property type="evidence" value="ECO:0007669"/>
    <property type="project" value="TreeGrafter"/>
</dbReference>
<gene>
    <name evidence="7 9" type="primary">rnpA</name>
    <name evidence="9" type="ORF">CGC53_06515</name>
</gene>
<reference evidence="10" key="1">
    <citation type="submission" date="2017-06" db="EMBL/GenBank/DDBJ databases">
        <title>Capnocytophaga spp. assemblies.</title>
        <authorList>
            <person name="Gulvik C.A."/>
        </authorList>
    </citation>
    <scope>NUCLEOTIDE SEQUENCE [LARGE SCALE GENOMIC DNA]</scope>
    <source>
        <strain evidence="10">H6253</strain>
    </source>
</reference>
<dbReference type="PANTHER" id="PTHR33992:SF1">
    <property type="entry name" value="RIBONUCLEASE P PROTEIN COMPONENT"/>
    <property type="match status" value="1"/>
</dbReference>
<keyword evidence="10" id="KW-1185">Reference proteome</keyword>
<dbReference type="SUPFAM" id="SSF54211">
    <property type="entry name" value="Ribosomal protein S5 domain 2-like"/>
    <property type="match status" value="1"/>
</dbReference>
<dbReference type="Pfam" id="PF00825">
    <property type="entry name" value="Ribonuclease_P"/>
    <property type="match status" value="1"/>
</dbReference>
<proteinExistence type="inferred from homology"/>
<keyword evidence="2 7" id="KW-0819">tRNA processing</keyword>
<dbReference type="Gene3D" id="3.30.230.10">
    <property type="match status" value="1"/>
</dbReference>
<dbReference type="GO" id="GO:0004526">
    <property type="term" value="F:ribonuclease P activity"/>
    <property type="evidence" value="ECO:0007669"/>
    <property type="project" value="UniProtKB-UniRule"/>
</dbReference>
<dbReference type="GO" id="GO:0000049">
    <property type="term" value="F:tRNA binding"/>
    <property type="evidence" value="ECO:0007669"/>
    <property type="project" value="UniProtKB-UniRule"/>
</dbReference>
<keyword evidence="4 7" id="KW-0255">Endonuclease</keyword>
<evidence type="ECO:0000256" key="2">
    <source>
        <dbReference type="ARBA" id="ARBA00022694"/>
    </source>
</evidence>
<dbReference type="InterPro" id="IPR014721">
    <property type="entry name" value="Ribsml_uS5_D2-typ_fold_subgr"/>
</dbReference>
<name>A0A250FA79_9FLAO</name>
<dbReference type="NCBIfam" id="TIGR00188">
    <property type="entry name" value="rnpA"/>
    <property type="match status" value="1"/>
</dbReference>
<evidence type="ECO:0000313" key="10">
    <source>
        <dbReference type="Proteomes" id="UP000217276"/>
    </source>
</evidence>
<evidence type="ECO:0000256" key="1">
    <source>
        <dbReference type="ARBA" id="ARBA00002663"/>
    </source>
</evidence>
<comment type="catalytic activity">
    <reaction evidence="7">
        <text>Endonucleolytic cleavage of RNA, removing 5'-extranucleotides from tRNA precursor.</text>
        <dbReference type="EC" id="3.1.26.5"/>
    </reaction>
</comment>
<comment type="subunit">
    <text evidence="7">Consists of a catalytic RNA component (M1 or rnpB) and a protein subunit.</text>
</comment>
<dbReference type="PROSITE" id="PS00648">
    <property type="entry name" value="RIBONUCLEASE_P"/>
    <property type="match status" value="1"/>
</dbReference>
<evidence type="ECO:0000256" key="5">
    <source>
        <dbReference type="ARBA" id="ARBA00022801"/>
    </source>
</evidence>
<comment type="function">
    <text evidence="1 7">RNaseP catalyzes the removal of the 5'-leader sequence from pre-tRNA to produce the mature 5'-terminus. It can also cleave other RNA substrates such as 4.5S RNA. The protein component plays an auxiliary but essential role in vivo by binding to the 5'-leader sequence and broadening the substrate specificity of the ribozyme.</text>
</comment>
<evidence type="ECO:0000256" key="8">
    <source>
        <dbReference type="NCBIfam" id="TIGR00188"/>
    </source>
</evidence>
<keyword evidence="5 7" id="KW-0378">Hydrolase</keyword>
<dbReference type="InterPro" id="IPR000100">
    <property type="entry name" value="RNase_P"/>
</dbReference>
<accession>A0A250FA79</accession>
<dbReference type="HAMAP" id="MF_00227">
    <property type="entry name" value="RNase_P"/>
    <property type="match status" value="1"/>
</dbReference>
<dbReference type="KEGG" id="clk:CGC53_06515"/>
<organism evidence="9 10">
    <name type="scientific">Capnocytophaga leadbetteri</name>
    <dbReference type="NCBI Taxonomy" id="327575"/>
    <lineage>
        <taxon>Bacteria</taxon>
        <taxon>Pseudomonadati</taxon>
        <taxon>Bacteroidota</taxon>
        <taxon>Flavobacteriia</taxon>
        <taxon>Flavobacteriales</taxon>
        <taxon>Flavobacteriaceae</taxon>
        <taxon>Capnocytophaga</taxon>
    </lineage>
</organism>
<evidence type="ECO:0000256" key="6">
    <source>
        <dbReference type="ARBA" id="ARBA00022884"/>
    </source>
</evidence>
<dbReference type="InterPro" id="IPR020539">
    <property type="entry name" value="RNase_P_CS"/>
</dbReference>
<dbReference type="EC" id="3.1.26.5" evidence="7 8"/>
<evidence type="ECO:0000256" key="7">
    <source>
        <dbReference type="HAMAP-Rule" id="MF_00227"/>
    </source>
</evidence>
<keyword evidence="6 7" id="KW-0694">RNA-binding</keyword>
<keyword evidence="3 7" id="KW-0540">Nuclease</keyword>
<evidence type="ECO:0000256" key="4">
    <source>
        <dbReference type="ARBA" id="ARBA00022759"/>
    </source>
</evidence>
<dbReference type="Proteomes" id="UP000217276">
    <property type="component" value="Chromosome"/>
</dbReference>
<evidence type="ECO:0000256" key="3">
    <source>
        <dbReference type="ARBA" id="ARBA00022722"/>
    </source>
</evidence>
<dbReference type="EMBL" id="CP022384">
    <property type="protein sequence ID" value="ATA82024.1"/>
    <property type="molecule type" value="Genomic_DNA"/>
</dbReference>
<dbReference type="GO" id="GO:0001682">
    <property type="term" value="P:tRNA 5'-leader removal"/>
    <property type="evidence" value="ECO:0007669"/>
    <property type="project" value="UniProtKB-UniRule"/>
</dbReference>
<dbReference type="PANTHER" id="PTHR33992">
    <property type="entry name" value="RIBONUCLEASE P PROTEIN COMPONENT"/>
    <property type="match status" value="1"/>
</dbReference>
<dbReference type="GO" id="GO:0042781">
    <property type="term" value="F:3'-tRNA processing endoribonuclease activity"/>
    <property type="evidence" value="ECO:0007669"/>
    <property type="project" value="TreeGrafter"/>
</dbReference>
<dbReference type="AlphaFoldDB" id="A0A250FA79"/>
<evidence type="ECO:0000313" key="9">
    <source>
        <dbReference type="EMBL" id="ATA82024.1"/>
    </source>
</evidence>
<sequence length="126" mass="14930">MLYTFPKREKLCKRTHIQQLFAEADSLSSYPLRLLYAPIPALEAPYQLLISVPKRQFKRAVHRNRLKRLIRECYRLQKHLLPPPKQPCALALIYIGKEELPYQTIYERVGELMRRLGDLPICQLEN</sequence>
<protein>
    <recommendedName>
        <fullName evidence="7 8">Ribonuclease P protein component</fullName>
        <shortName evidence="7">RNase P protein</shortName>
        <shortName evidence="7">RNaseP protein</shortName>
        <ecNumber evidence="7 8">3.1.26.5</ecNumber>
    </recommendedName>
    <alternativeName>
        <fullName evidence="7">Protein C5</fullName>
    </alternativeName>
</protein>
<comment type="similarity">
    <text evidence="7">Belongs to the RnpA family.</text>
</comment>
<dbReference type="InterPro" id="IPR020568">
    <property type="entry name" value="Ribosomal_Su5_D2-typ_SF"/>
</dbReference>